<feature type="transmembrane region" description="Helical" evidence="1">
    <location>
        <begin position="13"/>
        <end position="35"/>
    </location>
</feature>
<feature type="non-terminal residue" evidence="2">
    <location>
        <position position="1"/>
    </location>
</feature>
<gene>
    <name evidence="2" type="ORF">HAP95_15865</name>
</gene>
<accession>A0ABS6A2M1</accession>
<protein>
    <submittedName>
        <fullName evidence="2">Protoheme IX farnesyltransferase</fullName>
    </submittedName>
</protein>
<organism evidence="2 3">
    <name type="scientific">Acidithiobacillus sulfurivorans</name>
    <dbReference type="NCBI Taxonomy" id="1958756"/>
    <lineage>
        <taxon>Bacteria</taxon>
        <taxon>Pseudomonadati</taxon>
        <taxon>Pseudomonadota</taxon>
        <taxon>Acidithiobacillia</taxon>
        <taxon>Acidithiobacillales</taxon>
        <taxon>Acidithiobacillaceae</taxon>
        <taxon>Acidithiobacillus</taxon>
    </lineage>
</organism>
<name>A0ABS6A2M1_9PROT</name>
<proteinExistence type="predicted"/>
<evidence type="ECO:0000313" key="3">
    <source>
        <dbReference type="Proteomes" id="UP000755654"/>
    </source>
</evidence>
<keyword evidence="3" id="KW-1185">Reference proteome</keyword>
<keyword evidence="1" id="KW-1133">Transmembrane helix</keyword>
<sequence>PEGQEMDQYARSMFAYSISYLFLLYTALILGKLVMGYGFF</sequence>
<dbReference type="EMBL" id="JAAOMP010000169">
    <property type="protein sequence ID" value="MBU2761608.1"/>
    <property type="molecule type" value="Genomic_DNA"/>
</dbReference>
<evidence type="ECO:0000256" key="1">
    <source>
        <dbReference type="SAM" id="Phobius"/>
    </source>
</evidence>
<dbReference type="Proteomes" id="UP000755654">
    <property type="component" value="Unassembled WGS sequence"/>
</dbReference>
<keyword evidence="1" id="KW-0472">Membrane</keyword>
<reference evidence="2 3" key="1">
    <citation type="journal article" date="2021" name="ISME J.">
        <title>Genomic evolution of the class Acidithiobacillia: deep-branching Proteobacteria living in extreme acidic conditions.</title>
        <authorList>
            <person name="Moya-Beltran A."/>
            <person name="Beard S."/>
            <person name="Rojas-Villalobos C."/>
            <person name="Issotta F."/>
            <person name="Gallardo Y."/>
            <person name="Ulloa R."/>
            <person name="Giaveno A."/>
            <person name="Degli Esposti M."/>
            <person name="Johnson D.B."/>
            <person name="Quatrini R."/>
        </authorList>
    </citation>
    <scope>NUCLEOTIDE SEQUENCE [LARGE SCALE GENOMIC DNA]</scope>
    <source>
        <strain evidence="2 3">RW2</strain>
    </source>
</reference>
<keyword evidence="1" id="KW-0812">Transmembrane</keyword>
<evidence type="ECO:0000313" key="2">
    <source>
        <dbReference type="EMBL" id="MBU2761608.1"/>
    </source>
</evidence>
<comment type="caution">
    <text evidence="2">The sequence shown here is derived from an EMBL/GenBank/DDBJ whole genome shotgun (WGS) entry which is preliminary data.</text>
</comment>